<feature type="compositionally biased region" description="Basic and acidic residues" evidence="1">
    <location>
        <begin position="42"/>
        <end position="54"/>
    </location>
</feature>
<feature type="compositionally biased region" description="Basic and acidic residues" evidence="1">
    <location>
        <begin position="8"/>
        <end position="24"/>
    </location>
</feature>
<proteinExistence type="predicted"/>
<dbReference type="AlphaFoldDB" id="A0A540KTP0"/>
<gene>
    <name evidence="2" type="ORF">C1H46_036883</name>
</gene>
<protein>
    <submittedName>
        <fullName evidence="2">Uncharacterized protein</fullName>
    </submittedName>
</protein>
<comment type="caution">
    <text evidence="2">The sequence shown here is derived from an EMBL/GenBank/DDBJ whole genome shotgun (WGS) entry which is preliminary data.</text>
</comment>
<name>A0A540KTP0_MALBA</name>
<evidence type="ECO:0000313" key="3">
    <source>
        <dbReference type="Proteomes" id="UP000315295"/>
    </source>
</evidence>
<reference evidence="2 3" key="1">
    <citation type="journal article" date="2019" name="G3 (Bethesda)">
        <title>Sequencing of a Wild Apple (Malus baccata) Genome Unravels the Differences Between Cultivated and Wild Apple Species Regarding Disease Resistance and Cold Tolerance.</title>
        <authorList>
            <person name="Chen X."/>
        </authorList>
    </citation>
    <scope>NUCLEOTIDE SEQUENCE [LARGE SCALE GENOMIC DNA]</scope>
    <source>
        <strain evidence="3">cv. Shandingzi</strain>
        <tissue evidence="2">Leaves</tissue>
    </source>
</reference>
<organism evidence="2 3">
    <name type="scientific">Malus baccata</name>
    <name type="common">Siberian crab apple</name>
    <name type="synonym">Pyrus baccata</name>
    <dbReference type="NCBI Taxonomy" id="106549"/>
    <lineage>
        <taxon>Eukaryota</taxon>
        <taxon>Viridiplantae</taxon>
        <taxon>Streptophyta</taxon>
        <taxon>Embryophyta</taxon>
        <taxon>Tracheophyta</taxon>
        <taxon>Spermatophyta</taxon>
        <taxon>Magnoliopsida</taxon>
        <taxon>eudicotyledons</taxon>
        <taxon>Gunneridae</taxon>
        <taxon>Pentapetalae</taxon>
        <taxon>rosids</taxon>
        <taxon>fabids</taxon>
        <taxon>Rosales</taxon>
        <taxon>Rosaceae</taxon>
        <taxon>Amygdaloideae</taxon>
        <taxon>Maleae</taxon>
        <taxon>Malus</taxon>
    </lineage>
</organism>
<evidence type="ECO:0000256" key="1">
    <source>
        <dbReference type="SAM" id="MobiDB-lite"/>
    </source>
</evidence>
<sequence length="54" mass="6018">MAAGNWKPMDKMEKEHSLYKKSVDEMGLPSKRNLSESGEGLGHVERDDNARVSA</sequence>
<keyword evidence="3" id="KW-1185">Reference proteome</keyword>
<feature type="region of interest" description="Disordered" evidence="1">
    <location>
        <begin position="1"/>
        <end position="54"/>
    </location>
</feature>
<evidence type="ECO:0000313" key="2">
    <source>
        <dbReference type="EMBL" id="TQD77578.1"/>
    </source>
</evidence>
<dbReference type="EMBL" id="VIEB01000953">
    <property type="protein sequence ID" value="TQD77578.1"/>
    <property type="molecule type" value="Genomic_DNA"/>
</dbReference>
<dbReference type="Proteomes" id="UP000315295">
    <property type="component" value="Unassembled WGS sequence"/>
</dbReference>
<accession>A0A540KTP0</accession>